<name>A0A6J2T7G4_DROLE</name>
<dbReference type="GeneID" id="115622197"/>
<comment type="similarity">
    <text evidence="1">Belongs to the proteasome inhibitor PI31 family.</text>
</comment>
<dbReference type="GO" id="GO:0070628">
    <property type="term" value="F:proteasome binding"/>
    <property type="evidence" value="ECO:0007669"/>
    <property type="project" value="InterPro"/>
</dbReference>
<dbReference type="InterPro" id="IPR045128">
    <property type="entry name" value="PI31-like"/>
</dbReference>
<evidence type="ECO:0000259" key="4">
    <source>
        <dbReference type="Pfam" id="PF11566"/>
    </source>
</evidence>
<evidence type="ECO:0000313" key="5">
    <source>
        <dbReference type="Proteomes" id="UP000504634"/>
    </source>
</evidence>
<sequence length="215" mass="24348">MDCRRGNNTYSYVPCSDVGHFFYGWDLLYKSVLRDVYKKSDLLIALVHFLVTKLYDFRCIGIGDDSVLREEVMGSELLPDDWNNDDLKYSLRYVKDNNLYLLLGHITEDTLVMNLLDINTKKVSNICLEPELLVFAFTGDINTLMPTASEISDRYIKELFVPVIEGMSREAGTQTTTTPSSASNQFPLLLPRPQFMTRGSVSAQIETGNCCGNDK</sequence>
<organism evidence="5 6">
    <name type="scientific">Drosophila lebanonensis</name>
    <name type="common">Fruit fly</name>
    <name type="synonym">Scaptodrosophila lebanonensis</name>
    <dbReference type="NCBI Taxonomy" id="7225"/>
    <lineage>
        <taxon>Eukaryota</taxon>
        <taxon>Metazoa</taxon>
        <taxon>Ecdysozoa</taxon>
        <taxon>Arthropoda</taxon>
        <taxon>Hexapoda</taxon>
        <taxon>Insecta</taxon>
        <taxon>Pterygota</taxon>
        <taxon>Neoptera</taxon>
        <taxon>Endopterygota</taxon>
        <taxon>Diptera</taxon>
        <taxon>Brachycera</taxon>
        <taxon>Muscomorpha</taxon>
        <taxon>Ephydroidea</taxon>
        <taxon>Drosophilidae</taxon>
        <taxon>Scaptodrosophila</taxon>
    </lineage>
</organism>
<evidence type="ECO:0000256" key="3">
    <source>
        <dbReference type="ARBA" id="ARBA00022942"/>
    </source>
</evidence>
<keyword evidence="3" id="KW-0647">Proteasome</keyword>
<dbReference type="Proteomes" id="UP000504634">
    <property type="component" value="Unplaced"/>
</dbReference>
<dbReference type="GO" id="GO:0000502">
    <property type="term" value="C:proteasome complex"/>
    <property type="evidence" value="ECO:0007669"/>
    <property type="project" value="UniProtKB-KW"/>
</dbReference>
<dbReference type="PANTHER" id="PTHR13266:SF1">
    <property type="entry name" value="PROTEASOME INHIBITOR PI31 SUBUNIT"/>
    <property type="match status" value="1"/>
</dbReference>
<feature type="domain" description="PI31 proteasome regulator N-terminal" evidence="4">
    <location>
        <begin position="35"/>
        <end position="168"/>
    </location>
</feature>
<evidence type="ECO:0000256" key="1">
    <source>
        <dbReference type="ARBA" id="ARBA00006405"/>
    </source>
</evidence>
<protein>
    <recommendedName>
        <fullName evidence="2">Proteasome inhibitor PI31 subunit</fullName>
    </recommendedName>
</protein>
<reference evidence="6" key="1">
    <citation type="submission" date="2025-08" db="UniProtKB">
        <authorList>
            <consortium name="RefSeq"/>
        </authorList>
    </citation>
    <scope>IDENTIFICATION</scope>
    <source>
        <strain evidence="6">11010-0011.00</strain>
        <tissue evidence="6">Whole body</tissue>
    </source>
</reference>
<dbReference type="GO" id="GO:0004866">
    <property type="term" value="F:endopeptidase inhibitor activity"/>
    <property type="evidence" value="ECO:0007669"/>
    <property type="project" value="InterPro"/>
</dbReference>
<accession>A0A6J2T7G4</accession>
<keyword evidence="5" id="KW-1185">Reference proteome</keyword>
<dbReference type="Gene3D" id="3.40.1000.30">
    <property type="match status" value="1"/>
</dbReference>
<gene>
    <name evidence="6" type="primary">LOC115622197</name>
</gene>
<dbReference type="InterPro" id="IPR021625">
    <property type="entry name" value="PI31_Prot_N"/>
</dbReference>
<dbReference type="GO" id="GO:0043161">
    <property type="term" value="P:proteasome-mediated ubiquitin-dependent protein catabolic process"/>
    <property type="evidence" value="ECO:0007669"/>
    <property type="project" value="InterPro"/>
</dbReference>
<dbReference type="RefSeq" id="XP_030371949.1">
    <property type="nucleotide sequence ID" value="XM_030516089.1"/>
</dbReference>
<proteinExistence type="inferred from homology"/>
<evidence type="ECO:0000313" key="6">
    <source>
        <dbReference type="RefSeq" id="XP_030371949.1"/>
    </source>
</evidence>
<dbReference type="AlphaFoldDB" id="A0A6J2T7G4"/>
<dbReference type="PANTHER" id="PTHR13266">
    <property type="entry name" value="PROTEASOME INHIBITOR"/>
    <property type="match status" value="1"/>
</dbReference>
<evidence type="ECO:0000256" key="2">
    <source>
        <dbReference type="ARBA" id="ARBA00015575"/>
    </source>
</evidence>
<dbReference type="Pfam" id="PF11566">
    <property type="entry name" value="PI31_Prot_N"/>
    <property type="match status" value="1"/>
</dbReference>